<organism evidence="1 2">
    <name type="scientific">Trichinella patagoniensis</name>
    <dbReference type="NCBI Taxonomy" id="990121"/>
    <lineage>
        <taxon>Eukaryota</taxon>
        <taxon>Metazoa</taxon>
        <taxon>Ecdysozoa</taxon>
        <taxon>Nematoda</taxon>
        <taxon>Enoplea</taxon>
        <taxon>Dorylaimia</taxon>
        <taxon>Trichinellida</taxon>
        <taxon>Trichinellidae</taxon>
        <taxon>Trichinella</taxon>
    </lineage>
</organism>
<protein>
    <submittedName>
        <fullName evidence="1">Uncharacterized protein</fullName>
    </submittedName>
</protein>
<evidence type="ECO:0000313" key="1">
    <source>
        <dbReference type="EMBL" id="KRY14678.1"/>
    </source>
</evidence>
<gene>
    <name evidence="1" type="ORF">T12_12302</name>
</gene>
<proteinExistence type="predicted"/>
<accession>A0A0V0ZPV9</accession>
<dbReference type="EMBL" id="JYDQ01000110">
    <property type="protein sequence ID" value="KRY14678.1"/>
    <property type="molecule type" value="Genomic_DNA"/>
</dbReference>
<reference evidence="1 2" key="1">
    <citation type="submission" date="2015-01" db="EMBL/GenBank/DDBJ databases">
        <title>Evolution of Trichinella species and genotypes.</title>
        <authorList>
            <person name="Korhonen P.K."/>
            <person name="Edoardo P."/>
            <person name="Giuseppe L.R."/>
            <person name="Gasser R.B."/>
        </authorList>
    </citation>
    <scope>NUCLEOTIDE SEQUENCE [LARGE SCALE GENOMIC DNA]</scope>
    <source>
        <strain evidence="1">ISS2496</strain>
    </source>
</reference>
<name>A0A0V0ZPV9_9BILA</name>
<evidence type="ECO:0000313" key="2">
    <source>
        <dbReference type="Proteomes" id="UP000054783"/>
    </source>
</evidence>
<dbReference type="Proteomes" id="UP000054783">
    <property type="component" value="Unassembled WGS sequence"/>
</dbReference>
<sequence>MQWPLTGTAPFADFAKMFAVLYSRIEWTPPPTPDPSRNGVVWTDFEVPAVIDPKDHVENCRVDQHTAYIN</sequence>
<keyword evidence="2" id="KW-1185">Reference proteome</keyword>
<comment type="caution">
    <text evidence="1">The sequence shown here is derived from an EMBL/GenBank/DDBJ whole genome shotgun (WGS) entry which is preliminary data.</text>
</comment>
<dbReference type="AlphaFoldDB" id="A0A0V0ZPV9"/>